<dbReference type="InterPro" id="IPR002110">
    <property type="entry name" value="Ankyrin_rpt"/>
</dbReference>
<dbReference type="Gene3D" id="1.25.40.20">
    <property type="entry name" value="Ankyrin repeat-containing domain"/>
    <property type="match status" value="5"/>
</dbReference>
<evidence type="ECO:0000313" key="5">
    <source>
        <dbReference type="EMBL" id="KAJ5171817.1"/>
    </source>
</evidence>
<reference evidence="5" key="2">
    <citation type="journal article" date="2023" name="IMA Fungus">
        <title>Comparative genomic study of the Penicillium genus elucidates a diverse pangenome and 15 lateral gene transfer events.</title>
        <authorList>
            <person name="Petersen C."/>
            <person name="Sorensen T."/>
            <person name="Nielsen M.R."/>
            <person name="Sondergaard T.E."/>
            <person name="Sorensen J.L."/>
            <person name="Fitzpatrick D.A."/>
            <person name="Frisvad J.C."/>
            <person name="Nielsen K.L."/>
        </authorList>
    </citation>
    <scope>NUCLEOTIDE SEQUENCE</scope>
    <source>
        <strain evidence="5">IBT 21917</strain>
    </source>
</reference>
<dbReference type="Pfam" id="PF00023">
    <property type="entry name" value="Ank"/>
    <property type="match status" value="1"/>
</dbReference>
<keyword evidence="1" id="KW-0677">Repeat</keyword>
<dbReference type="InterPro" id="IPR036770">
    <property type="entry name" value="Ankyrin_rpt-contain_sf"/>
</dbReference>
<feature type="repeat" description="ANK" evidence="3">
    <location>
        <begin position="526"/>
        <end position="558"/>
    </location>
</feature>
<dbReference type="Pfam" id="PF12796">
    <property type="entry name" value="Ank_2"/>
    <property type="match status" value="1"/>
</dbReference>
<evidence type="ECO:0000256" key="4">
    <source>
        <dbReference type="SAM" id="MobiDB-lite"/>
    </source>
</evidence>
<proteinExistence type="predicted"/>
<feature type="repeat" description="ANK" evidence="3">
    <location>
        <begin position="1426"/>
        <end position="1458"/>
    </location>
</feature>
<keyword evidence="6" id="KW-1185">Reference proteome</keyword>
<dbReference type="PROSITE" id="PS50088">
    <property type="entry name" value="ANK_REPEAT"/>
    <property type="match status" value="5"/>
</dbReference>
<dbReference type="OrthoDB" id="539213at2759"/>
<feature type="compositionally biased region" description="Basic and acidic residues" evidence="4">
    <location>
        <begin position="584"/>
        <end position="593"/>
    </location>
</feature>
<evidence type="ECO:0000256" key="3">
    <source>
        <dbReference type="PROSITE-ProRule" id="PRU00023"/>
    </source>
</evidence>
<feature type="repeat" description="ANK" evidence="3">
    <location>
        <begin position="1563"/>
        <end position="1595"/>
    </location>
</feature>
<organism evidence="5 6">
    <name type="scientific">Penicillium capsulatum</name>
    <dbReference type="NCBI Taxonomy" id="69766"/>
    <lineage>
        <taxon>Eukaryota</taxon>
        <taxon>Fungi</taxon>
        <taxon>Dikarya</taxon>
        <taxon>Ascomycota</taxon>
        <taxon>Pezizomycotina</taxon>
        <taxon>Eurotiomycetes</taxon>
        <taxon>Eurotiomycetidae</taxon>
        <taxon>Eurotiales</taxon>
        <taxon>Aspergillaceae</taxon>
        <taxon>Penicillium</taxon>
    </lineage>
</organism>
<dbReference type="Proteomes" id="UP001146351">
    <property type="component" value="Unassembled WGS sequence"/>
</dbReference>
<feature type="region of interest" description="Disordered" evidence="4">
    <location>
        <begin position="584"/>
        <end position="613"/>
    </location>
</feature>
<keyword evidence="2 3" id="KW-0040">ANK repeat</keyword>
<sequence>MASQLPPVPVKHHDLVQYIQAHPDTPLKDLIEPYNQHDAVARKIFAQELSHPLFKDNHANIAPLFDATGSTDLRVRARDLASETPQQKEKYILPVPEDKRRSDGSPAVVPTLAEFQNNFALFTEAALSDLDWSNVVAAGSAVVTSLLPVPEAYRNSKRGLRQYYHEEFAPASDVDLFLYGLSEEQALEKIKHIEDKIRNTILYETTTIRTKNTITIVSQYPTRHVQIVLRIYRSIAEILTGFDVDCSCAAYDGKQVYASPRAIASYITQTNQIDLTRRSPSYENRLSKYSHRGFEIFWPPLDRSRVDPTIFERSFMRTEGLARLLVLEKLPKSEDRESYLRTRRHERGRPQLSEYLRRRQGRELHGNIKDDWEDEVPEWQEEDQISNYHTFIEKLLYTKDLLLNAQWNQRKDRTVYLHRHPAFFGEVEHVIGDCCGCCPQPITEEERKIAEEESKIYIAGNVSFIKDDPGRQEIGSFNPITETDWTEMAYVGQTELLCQAIVSHDLEAVEEFLARENSNPDRRDYTGRTPLQLACISSTPEIVQCLVDHGARLIARLADGKTALHLASARGNTEIVRILLKKSNENEEAERQKSTPADAKGPENDKENDTENCLDNASQASASYIKVDKDGDEGTVQNFDTFEENDLEPDIYDIDVVAWDSLATPLHLAILHGHVDTVKELVTSFGAEVLMPIKLVHDHDNSPKASILTLVLALALPAEKVKEMTQALLELGASPAQADVSHFTPLHYLAQSKYDDLLHLYMEHDQPAVQRAINYISVSGSWSNTSFCTPLINAICAKNSTAAIALLSMGAKRTLNTEECMKAQKAQAARNSYFMADENSTKDALEQPILCAASNDLPLVALRLLEEGADPNTTIKPRYNSGQSLLDYVRIALDSLRSFLEPEESSRNSYLMSQCFVFEKNDEAYLAEFEEGTYQMFFAKNQIKTAKKNNEIWESQEKAQNKHLDRSQEPGLSEKEEAIAALIRDYEKLETELLSRGAKTFDEIHNLDAAANQRNWNGGFNYTEYKPKKFKVEFFSSQGDLTVTSREGYVKMLEAAWNGDIDTIKSLTLGVWGPAQDQSPLDITVPDDLGFSCLTIAVLRGHLQVAKAVLQIVHLQYKAPTPQTQKFEIDVDADSDNEDINIVGHDVNDQFTHENVGEIVTQVEGKVSPLQALQQICSASFFLEEDPEKRKFRRLHMDEDGGYACMQVNNVFAYAIYKNDVSQLDWLLKLGQECASSDKSDNAGFFCSENQNELQLAIALGHTECLSRLIENTGAGLPLKKLADDSGVGSLDEHEFYPGLSIRGRKRKDWASAGRPDYRDGTEEYGRPPLLISAMQGNLTSTEWFLGTAPSRQYLEYVNKYQEDKNIQRLLKSKLGLDATVLKWLQSRNNLVLHCAVMSISSTATERQVQYLVDHHPECLEVQSSGGHTPLALAFSLHRLDIARILIKAGANQAARDSKGRNLLHLLLVSIRGNLCTEPESFSKMLDLLDKSLVTTMLTQRAGEDSKTPYAHWVHWYHTFDCWGPGGRLSSDINIPITTTMTKMFLELGQSTNQKYLEFLDGSGNTPVHQAVKKGFPQILDLILDCRPDLLFRENATGSTALELAEDAWVNETTRRPPKIATEEQNIPRWQAAVSRAPEYWIQGVDVKSDAMHMHEFCQERARQCSGKRKLVSILDANEVARRLAAKKNFASDDDDDYPRYRMRYRRRHQRVTLELDEVALWGDLPSRE</sequence>
<accession>A0A9W9IBI5</accession>
<dbReference type="PROSITE" id="PS50297">
    <property type="entry name" value="ANK_REP_REGION"/>
    <property type="match status" value="4"/>
</dbReference>
<dbReference type="EMBL" id="JAPQKO010000003">
    <property type="protein sequence ID" value="KAJ5171817.1"/>
    <property type="molecule type" value="Genomic_DNA"/>
</dbReference>
<dbReference type="PANTHER" id="PTHR24123">
    <property type="entry name" value="ANKYRIN REPEAT-CONTAINING"/>
    <property type="match status" value="1"/>
</dbReference>
<evidence type="ECO:0000313" key="6">
    <source>
        <dbReference type="Proteomes" id="UP001146351"/>
    </source>
</evidence>
<name>A0A9W9IBI5_9EURO</name>
<feature type="compositionally biased region" description="Basic and acidic residues" evidence="4">
    <location>
        <begin position="600"/>
        <end position="609"/>
    </location>
</feature>
<feature type="repeat" description="ANK" evidence="3">
    <location>
        <begin position="661"/>
        <end position="689"/>
    </location>
</feature>
<protein>
    <recommendedName>
        <fullName evidence="7">Ankyrin repeat protein</fullName>
    </recommendedName>
</protein>
<reference evidence="5" key="1">
    <citation type="submission" date="2022-11" db="EMBL/GenBank/DDBJ databases">
        <authorList>
            <person name="Petersen C."/>
        </authorList>
    </citation>
    <scope>NUCLEOTIDE SEQUENCE</scope>
    <source>
        <strain evidence="5">IBT 21917</strain>
    </source>
</reference>
<comment type="caution">
    <text evidence="5">The sequence shown here is derived from an EMBL/GenBank/DDBJ whole genome shotgun (WGS) entry which is preliminary data.</text>
</comment>
<dbReference type="SMART" id="SM00248">
    <property type="entry name" value="ANK"/>
    <property type="match status" value="13"/>
</dbReference>
<evidence type="ECO:0000256" key="2">
    <source>
        <dbReference type="ARBA" id="ARBA00023043"/>
    </source>
</evidence>
<evidence type="ECO:0008006" key="7">
    <source>
        <dbReference type="Google" id="ProtNLM"/>
    </source>
</evidence>
<dbReference type="SUPFAM" id="SSF48403">
    <property type="entry name" value="Ankyrin repeat"/>
    <property type="match status" value="4"/>
</dbReference>
<dbReference type="PRINTS" id="PR01415">
    <property type="entry name" value="ANKYRIN"/>
</dbReference>
<dbReference type="InterPro" id="IPR051165">
    <property type="entry name" value="Multifunctional_ANK_Repeat"/>
</dbReference>
<evidence type="ECO:0000256" key="1">
    <source>
        <dbReference type="ARBA" id="ARBA00022737"/>
    </source>
</evidence>
<dbReference type="PANTHER" id="PTHR24123:SF33">
    <property type="entry name" value="PROTEIN HOS4"/>
    <property type="match status" value="1"/>
</dbReference>
<feature type="repeat" description="ANK" evidence="3">
    <location>
        <begin position="559"/>
        <end position="591"/>
    </location>
</feature>
<gene>
    <name evidence="5" type="ORF">N7492_004410</name>
</gene>